<evidence type="ECO:0000256" key="5">
    <source>
        <dbReference type="ARBA" id="ARBA00022659"/>
    </source>
</evidence>
<dbReference type="InterPro" id="IPR033991">
    <property type="entry name" value="Selectin_CTLD"/>
</dbReference>
<dbReference type="InterPro" id="IPR016187">
    <property type="entry name" value="CTDL_fold"/>
</dbReference>
<evidence type="ECO:0000256" key="8">
    <source>
        <dbReference type="ARBA" id="ARBA00022729"/>
    </source>
</evidence>
<gene>
    <name evidence="30" type="primary">SELE</name>
</gene>
<dbReference type="GO" id="GO:0004888">
    <property type="term" value="F:transmembrane signaling receptor activity"/>
    <property type="evidence" value="ECO:0007669"/>
    <property type="project" value="Ensembl"/>
</dbReference>
<keyword evidence="13 25" id="KW-1133">Transmembrane helix</keyword>
<evidence type="ECO:0000256" key="7">
    <source>
        <dbReference type="ARBA" id="ARBA00022723"/>
    </source>
</evidence>
<dbReference type="InterPro" id="IPR001304">
    <property type="entry name" value="C-type_lectin-like"/>
</dbReference>
<feature type="disulfide bond" evidence="24">
    <location>
        <begin position="404"/>
        <end position="431"/>
    </location>
</feature>
<feature type="chain" id="PRO_5040484199" description="E-selectin" evidence="26">
    <location>
        <begin position="29"/>
        <end position="624"/>
    </location>
</feature>
<dbReference type="SUPFAM" id="SSF56436">
    <property type="entry name" value="C-type lectin-like"/>
    <property type="match status" value="1"/>
</dbReference>
<evidence type="ECO:0000256" key="9">
    <source>
        <dbReference type="ARBA" id="ARBA00022734"/>
    </source>
</evidence>
<keyword evidence="8 26" id="KW-0732">Signal</keyword>
<dbReference type="InterPro" id="IPR016186">
    <property type="entry name" value="C-type_lectin-like/link_sf"/>
</dbReference>
<evidence type="ECO:0000256" key="19">
    <source>
        <dbReference type="ARBA" id="ARBA00041401"/>
    </source>
</evidence>
<dbReference type="GeneTree" id="ENSGT00940000160168"/>
<evidence type="ECO:0000256" key="10">
    <source>
        <dbReference type="ARBA" id="ARBA00022737"/>
    </source>
</evidence>
<dbReference type="PROSITE" id="PS50041">
    <property type="entry name" value="C_TYPE_LECTIN_2"/>
    <property type="match status" value="1"/>
</dbReference>
<evidence type="ECO:0000259" key="29">
    <source>
        <dbReference type="PROSITE" id="PS50923"/>
    </source>
</evidence>
<evidence type="ECO:0000259" key="28">
    <source>
        <dbReference type="PROSITE" id="PS50041"/>
    </source>
</evidence>
<evidence type="ECO:0000256" key="6">
    <source>
        <dbReference type="ARBA" id="ARBA00022692"/>
    </source>
</evidence>
<reference evidence="30" key="3">
    <citation type="submission" date="2025-09" db="UniProtKB">
        <authorList>
            <consortium name="Ensembl"/>
        </authorList>
    </citation>
    <scope>IDENTIFICATION</scope>
    <source>
        <strain evidence="30">Thoroughbred</strain>
    </source>
</reference>
<dbReference type="InterPro" id="IPR018378">
    <property type="entry name" value="C-type_lectin_CS"/>
</dbReference>
<feature type="disulfide bond" evidence="23">
    <location>
        <begin position="171"/>
        <end position="180"/>
    </location>
</feature>
<keyword evidence="10" id="KW-0677">Repeat</keyword>
<keyword evidence="4 23" id="KW-0245">EGF-like domain</keyword>
<accession>A0A9L0SHN2</accession>
<keyword evidence="5 24" id="KW-0768">Sushi</keyword>
<dbReference type="GO" id="GO:0070492">
    <property type="term" value="F:oligosaccharide binding"/>
    <property type="evidence" value="ECO:0000318"/>
    <property type="project" value="GO_Central"/>
</dbReference>
<dbReference type="AlphaFoldDB" id="A0A9L0SHN2"/>
<dbReference type="Pfam" id="PF00008">
    <property type="entry name" value="EGF"/>
    <property type="match status" value="1"/>
</dbReference>
<keyword evidence="6 25" id="KW-0812">Transmembrane</keyword>
<evidence type="ECO:0000256" key="2">
    <source>
        <dbReference type="ARBA" id="ARBA00007360"/>
    </source>
</evidence>
<evidence type="ECO:0000256" key="17">
    <source>
        <dbReference type="ARBA" id="ARBA00038738"/>
    </source>
</evidence>
<evidence type="ECO:0000256" key="23">
    <source>
        <dbReference type="PROSITE-ProRule" id="PRU00076"/>
    </source>
</evidence>
<dbReference type="SUPFAM" id="SSF57535">
    <property type="entry name" value="Complement control module/SCR domain"/>
    <property type="match status" value="6"/>
</dbReference>
<dbReference type="CDD" id="cd00054">
    <property type="entry name" value="EGF_CA"/>
    <property type="match status" value="1"/>
</dbReference>
<dbReference type="SMART" id="SM00034">
    <property type="entry name" value="CLECT"/>
    <property type="match status" value="1"/>
</dbReference>
<feature type="disulfide bond" evidence="24">
    <location>
        <begin position="278"/>
        <end position="305"/>
    </location>
</feature>
<dbReference type="GO" id="GO:0007157">
    <property type="term" value="P:heterophilic cell-cell adhesion via plasma membrane cell adhesion molecules"/>
    <property type="evidence" value="ECO:0000318"/>
    <property type="project" value="GO_Central"/>
</dbReference>
<dbReference type="GO" id="GO:1903238">
    <property type="term" value="P:positive regulation of leukocyte tethering or rolling"/>
    <property type="evidence" value="ECO:0007669"/>
    <property type="project" value="Ensembl"/>
</dbReference>
<dbReference type="FunFam" id="3.10.100.10:FF:000007">
    <property type="entry name" value="L-selectin"/>
    <property type="match status" value="1"/>
</dbReference>
<proteinExistence type="inferred from homology"/>
<reference evidence="30" key="2">
    <citation type="submission" date="2025-08" db="UniProtKB">
        <authorList>
            <consortium name="Ensembl"/>
        </authorList>
    </citation>
    <scope>IDENTIFICATION</scope>
    <source>
        <strain evidence="30">Thoroughbred</strain>
    </source>
</reference>
<evidence type="ECO:0000256" key="11">
    <source>
        <dbReference type="ARBA" id="ARBA00022837"/>
    </source>
</evidence>
<keyword evidence="31" id="KW-1185">Reference proteome</keyword>
<dbReference type="InterPro" id="IPR035976">
    <property type="entry name" value="Sushi/SCR/CCP_sf"/>
</dbReference>
<dbReference type="Gene3D" id="2.10.70.10">
    <property type="entry name" value="Complement Module, domain 1"/>
    <property type="match status" value="6"/>
</dbReference>
<protein>
    <recommendedName>
        <fullName evidence="18">E-selectin</fullName>
    </recommendedName>
    <alternativeName>
        <fullName evidence="19">CD62 antigen-like family member E</fullName>
    </alternativeName>
    <alternativeName>
        <fullName evidence="20">Endothelial leukocyte adhesion molecule 1</fullName>
    </alternativeName>
    <alternativeName>
        <fullName evidence="21">Leukocyte-endothelial cell adhesion molecule 2</fullName>
    </alternativeName>
</protein>
<dbReference type="InterPro" id="IPR050350">
    <property type="entry name" value="Compl-Cell_Adhes-Reg"/>
</dbReference>
<feature type="disulfide bond" evidence="24">
    <location>
        <begin position="467"/>
        <end position="494"/>
    </location>
</feature>
<comment type="function">
    <text evidence="22">Cell-surface glycoprotein having a role in immunoadhesion. Mediates in the adhesion of blood neutrophils in cytokine-activated endothelium through interaction with SELPLG/PSGL1. May have a role in capillary morphogenesis.</text>
</comment>
<evidence type="ECO:0000256" key="26">
    <source>
        <dbReference type="SAM" id="SignalP"/>
    </source>
</evidence>
<reference evidence="30 31" key="1">
    <citation type="journal article" date="2009" name="Science">
        <title>Genome sequence, comparative analysis, and population genetics of the domestic horse.</title>
        <authorList>
            <consortium name="Broad Institute Genome Sequencing Platform"/>
            <consortium name="Broad Institute Whole Genome Assembly Team"/>
            <person name="Wade C.M."/>
            <person name="Giulotto E."/>
            <person name="Sigurdsson S."/>
            <person name="Zoli M."/>
            <person name="Gnerre S."/>
            <person name="Imsland F."/>
            <person name="Lear T.L."/>
            <person name="Adelson D.L."/>
            <person name="Bailey E."/>
            <person name="Bellone R.R."/>
            <person name="Bloecker H."/>
            <person name="Distl O."/>
            <person name="Edgar R.C."/>
            <person name="Garber M."/>
            <person name="Leeb T."/>
            <person name="Mauceli E."/>
            <person name="MacLeod J.N."/>
            <person name="Penedo M.C.T."/>
            <person name="Raison J.M."/>
            <person name="Sharpe T."/>
            <person name="Vogel J."/>
            <person name="Andersson L."/>
            <person name="Antczak D.F."/>
            <person name="Biagi T."/>
            <person name="Binns M.M."/>
            <person name="Chowdhary B.P."/>
            <person name="Coleman S.J."/>
            <person name="Della Valle G."/>
            <person name="Fryc S."/>
            <person name="Guerin G."/>
            <person name="Hasegawa T."/>
            <person name="Hill E.W."/>
            <person name="Jurka J."/>
            <person name="Kiialainen A."/>
            <person name="Lindgren G."/>
            <person name="Liu J."/>
            <person name="Magnani E."/>
            <person name="Mickelson J.R."/>
            <person name="Murray J."/>
            <person name="Nergadze S.G."/>
            <person name="Onofrio R."/>
            <person name="Pedroni S."/>
            <person name="Piras M.F."/>
            <person name="Raudsepp T."/>
            <person name="Rocchi M."/>
            <person name="Roeed K.H."/>
            <person name="Ryder O.A."/>
            <person name="Searle S."/>
            <person name="Skow L."/>
            <person name="Swinburne J.E."/>
            <person name="Syvaenen A.C."/>
            <person name="Tozaki T."/>
            <person name="Valberg S.J."/>
            <person name="Vaudin M."/>
            <person name="White J.R."/>
            <person name="Zody M.C."/>
            <person name="Lander E.S."/>
            <person name="Lindblad-Toh K."/>
        </authorList>
    </citation>
    <scope>NUCLEOTIDE SEQUENCE [LARGE SCALE GENOMIC DNA]</scope>
    <source>
        <strain evidence="30 31">Thoroughbred</strain>
    </source>
</reference>
<dbReference type="GO" id="GO:0002687">
    <property type="term" value="P:positive regulation of leukocyte migration"/>
    <property type="evidence" value="ECO:0007669"/>
    <property type="project" value="Ensembl"/>
</dbReference>
<dbReference type="GO" id="GO:0005905">
    <property type="term" value="C:clathrin-coated pit"/>
    <property type="evidence" value="ECO:0007669"/>
    <property type="project" value="Ensembl"/>
</dbReference>
<dbReference type="GO" id="GO:0033691">
    <property type="term" value="F:sialic acid binding"/>
    <property type="evidence" value="ECO:0000318"/>
    <property type="project" value="GO_Central"/>
</dbReference>
<dbReference type="SMART" id="SM00032">
    <property type="entry name" value="CCP"/>
    <property type="match status" value="6"/>
</dbReference>
<feature type="disulfide bond" evidence="24">
    <location>
        <begin position="216"/>
        <end position="243"/>
    </location>
</feature>
<keyword evidence="3" id="KW-1003">Cell membrane</keyword>
<dbReference type="PROSITE" id="PS00615">
    <property type="entry name" value="C_TYPE_LECTIN_1"/>
    <property type="match status" value="1"/>
</dbReference>
<dbReference type="GO" id="GO:0007200">
    <property type="term" value="P:phospholipase C-activating G protein-coupled receptor signaling pathway"/>
    <property type="evidence" value="ECO:0007669"/>
    <property type="project" value="Ensembl"/>
</dbReference>
<evidence type="ECO:0000256" key="13">
    <source>
        <dbReference type="ARBA" id="ARBA00022989"/>
    </source>
</evidence>
<evidence type="ECO:0000256" key="3">
    <source>
        <dbReference type="ARBA" id="ARBA00022475"/>
    </source>
</evidence>
<feature type="transmembrane region" description="Helical" evidence="25">
    <location>
        <begin position="561"/>
        <end position="585"/>
    </location>
</feature>
<evidence type="ECO:0000256" key="22">
    <source>
        <dbReference type="ARBA" id="ARBA00045695"/>
    </source>
</evidence>
<name>A0A9L0SHN2_HORSE</name>
<dbReference type="PROSITE" id="PS50026">
    <property type="entry name" value="EGF_3"/>
    <property type="match status" value="1"/>
</dbReference>
<evidence type="ECO:0000256" key="24">
    <source>
        <dbReference type="PROSITE-ProRule" id="PRU00302"/>
    </source>
</evidence>
<comment type="subunit">
    <text evidence="17">Interacts with SELPLG/PSGL1 and PODXL2 through the sialyl Lewis X epitope. SELPLG sulfation appears not to be required for this interaction.</text>
</comment>
<feature type="domain" description="C-type lectin" evidence="28">
    <location>
        <begin position="26"/>
        <end position="145"/>
    </location>
</feature>
<dbReference type="GO" id="GO:0030863">
    <property type="term" value="C:cortical cytoskeleton"/>
    <property type="evidence" value="ECO:0007669"/>
    <property type="project" value="Ensembl"/>
</dbReference>
<evidence type="ECO:0000256" key="15">
    <source>
        <dbReference type="ARBA" id="ARBA00023157"/>
    </source>
</evidence>
<dbReference type="Proteomes" id="UP000002281">
    <property type="component" value="Chromosome 5"/>
</dbReference>
<sequence>MRRTLEVMIASQFLSALTLVLLIKESGAWSYSASTTNMTFDEASAYCQQRYTHLVAIQNQEEIKYLNSIFNHSPSYYWIGIRKVNDKWVWIGTQKPLTEEAKNWAPGEPNNKQNEDCVEIYIKRYKDAGKWNDENCNKKKLALCYTAACTHTSCSGHGECVETINNYTCQCHPGFTGLRCEQVVTCQAQEAPEHGRLVCTHPLGNFSYNSSCSVSCEEGYLPSRTEAMQCTSSGEWSAPPPACHVVECDALTNPANGVMQCSQSPGSFPWNTTCTFDCQEGFELTGPQHLQCTSSGNWDNEKPTCKAVTCGAVGHPQNGFVNCSHSSAGEFTFNSSCNFTCEEGFVLQGPAQVECTAQGQWTQQVPVCKALQCKALSRPERGYMSCRPSTSGSFQSGSSCEFSCEQGFVLKGSKKLRCGPTGEWDSEKPTCEAVRCDAVRQPQGGLVRCTHSAAGEFTYKSSCAFSCEEGFELRGSAQLECTLQGQWTQEVPSCQVVQCASLAVPGKVSMSCSGEPVFGAVCTFACPEGWTLNGSAALTCGATGHWSGMLPTCEATAKSNIPLTVGLSAAGTSLLTLASFLFWLLKRLRRKATKAFSLMDPTKCLLSQHKSQGISCRNTVPSGN</sequence>
<dbReference type="PROSITE" id="PS00022">
    <property type="entry name" value="EGF_1"/>
    <property type="match status" value="1"/>
</dbReference>
<dbReference type="PROSITE" id="PS50923">
    <property type="entry name" value="SUSHI"/>
    <property type="match status" value="6"/>
</dbReference>
<feature type="signal peptide" evidence="26">
    <location>
        <begin position="1"/>
        <end position="28"/>
    </location>
</feature>
<dbReference type="GO" id="GO:0009897">
    <property type="term" value="C:external side of plasma membrane"/>
    <property type="evidence" value="ECO:0000318"/>
    <property type="project" value="GO_Central"/>
</dbReference>
<evidence type="ECO:0000313" key="30">
    <source>
        <dbReference type="Ensembl" id="ENSECAP00000075599.1"/>
    </source>
</evidence>
<dbReference type="GO" id="GO:0048471">
    <property type="term" value="C:perinuclear region of cytoplasm"/>
    <property type="evidence" value="ECO:0007669"/>
    <property type="project" value="Ensembl"/>
</dbReference>
<dbReference type="InterPro" id="IPR000436">
    <property type="entry name" value="Sushi_SCR_CCP_dom"/>
</dbReference>
<keyword evidence="16" id="KW-0325">Glycoprotein</keyword>
<keyword evidence="12" id="KW-0130">Cell adhesion</keyword>
<dbReference type="FunFam" id="2.10.70.10:FF:000001">
    <property type="entry name" value="Selectin P"/>
    <property type="match status" value="5"/>
</dbReference>
<evidence type="ECO:0000256" key="1">
    <source>
        <dbReference type="ARBA" id="ARBA00004251"/>
    </source>
</evidence>
<feature type="domain" description="Sushi" evidence="29">
    <location>
        <begin position="447"/>
        <end position="496"/>
    </location>
</feature>
<dbReference type="InterPro" id="IPR001881">
    <property type="entry name" value="EGF-like_Ca-bd_dom"/>
</dbReference>
<dbReference type="CDD" id="cd03592">
    <property type="entry name" value="CLECT_selectins_like"/>
    <property type="match status" value="1"/>
</dbReference>
<dbReference type="SMART" id="SM00181">
    <property type="entry name" value="EGF"/>
    <property type="match status" value="2"/>
</dbReference>
<feature type="disulfide bond" evidence="24">
    <location>
        <begin position="526"/>
        <end position="553"/>
    </location>
</feature>
<keyword evidence="14 25" id="KW-0472">Membrane</keyword>
<evidence type="ECO:0000256" key="18">
    <source>
        <dbReference type="ARBA" id="ARBA00040812"/>
    </source>
</evidence>
<dbReference type="Gene3D" id="3.10.100.10">
    <property type="entry name" value="Mannose-Binding Protein A, subunit A"/>
    <property type="match status" value="1"/>
</dbReference>
<evidence type="ECO:0000313" key="31">
    <source>
        <dbReference type="Proteomes" id="UP000002281"/>
    </source>
</evidence>
<dbReference type="PRINTS" id="PR00343">
    <property type="entry name" value="SELECTIN"/>
</dbReference>
<dbReference type="PANTHER" id="PTHR19325">
    <property type="entry name" value="COMPLEMENT COMPONENT-RELATED SUSHI DOMAIN-CONTAINING"/>
    <property type="match status" value="1"/>
</dbReference>
<feature type="domain" description="Sushi" evidence="29">
    <location>
        <begin position="321"/>
        <end position="370"/>
    </location>
</feature>
<dbReference type="SMART" id="SM00179">
    <property type="entry name" value="EGF_CA"/>
    <property type="match status" value="1"/>
</dbReference>
<evidence type="ECO:0000256" key="20">
    <source>
        <dbReference type="ARBA" id="ARBA00042113"/>
    </source>
</evidence>
<feature type="domain" description="EGF-like" evidence="27">
    <location>
        <begin position="145"/>
        <end position="181"/>
    </location>
</feature>
<dbReference type="GO" id="GO:0070555">
    <property type="term" value="P:response to interleukin-1"/>
    <property type="evidence" value="ECO:0007669"/>
    <property type="project" value="Ensembl"/>
</dbReference>
<evidence type="ECO:0000259" key="27">
    <source>
        <dbReference type="PROSITE" id="PS50026"/>
    </source>
</evidence>
<evidence type="ECO:0000256" key="12">
    <source>
        <dbReference type="ARBA" id="ARBA00022889"/>
    </source>
</evidence>
<dbReference type="InterPro" id="IPR002396">
    <property type="entry name" value="Selectin_superfamily"/>
</dbReference>
<feature type="domain" description="Sushi" evidence="29">
    <location>
        <begin position="184"/>
        <end position="245"/>
    </location>
</feature>
<feature type="domain" description="Sushi" evidence="29">
    <location>
        <begin position="497"/>
        <end position="555"/>
    </location>
</feature>
<feature type="domain" description="Sushi" evidence="29">
    <location>
        <begin position="246"/>
        <end position="307"/>
    </location>
</feature>
<dbReference type="GO" id="GO:0043274">
    <property type="term" value="F:phospholipase binding"/>
    <property type="evidence" value="ECO:0007669"/>
    <property type="project" value="Ensembl"/>
</dbReference>
<keyword evidence="15 23" id="KW-1015">Disulfide bond</keyword>
<dbReference type="GO" id="GO:0030029">
    <property type="term" value="P:actin filament-based process"/>
    <property type="evidence" value="ECO:0007669"/>
    <property type="project" value="Ensembl"/>
</dbReference>
<dbReference type="Ensembl" id="ENSECAT00000106280.1">
    <property type="protein sequence ID" value="ENSECAP00000075599.1"/>
    <property type="gene ID" value="ENSECAG00000008423.4"/>
</dbReference>
<dbReference type="GO" id="GO:0005901">
    <property type="term" value="C:caveola"/>
    <property type="evidence" value="ECO:0007669"/>
    <property type="project" value="Ensembl"/>
</dbReference>
<keyword evidence="11" id="KW-0106">Calcium</keyword>
<dbReference type="InterPro" id="IPR000742">
    <property type="entry name" value="EGF"/>
</dbReference>
<keyword evidence="7" id="KW-0479">Metal-binding</keyword>
<comment type="subcellular location">
    <subcellularLocation>
        <location evidence="1">Cell membrane</location>
        <topology evidence="1">Single-pass type I membrane protein</topology>
    </subcellularLocation>
</comment>
<dbReference type="PROSITE" id="PS01186">
    <property type="entry name" value="EGF_2"/>
    <property type="match status" value="1"/>
</dbReference>
<organism evidence="30 31">
    <name type="scientific">Equus caballus</name>
    <name type="common">Horse</name>
    <dbReference type="NCBI Taxonomy" id="9796"/>
    <lineage>
        <taxon>Eukaryota</taxon>
        <taxon>Metazoa</taxon>
        <taxon>Chordata</taxon>
        <taxon>Craniata</taxon>
        <taxon>Vertebrata</taxon>
        <taxon>Euteleostomi</taxon>
        <taxon>Mammalia</taxon>
        <taxon>Eutheria</taxon>
        <taxon>Laurasiatheria</taxon>
        <taxon>Perissodactyla</taxon>
        <taxon>Equidae</taxon>
        <taxon>Equus</taxon>
    </lineage>
</organism>
<evidence type="ECO:0000256" key="21">
    <source>
        <dbReference type="ARBA" id="ARBA00043124"/>
    </source>
</evidence>
<dbReference type="GO" id="GO:0005615">
    <property type="term" value="C:extracellular space"/>
    <property type="evidence" value="ECO:0000318"/>
    <property type="project" value="GO_Central"/>
</dbReference>
<dbReference type="GO" id="GO:0002092">
    <property type="term" value="P:positive regulation of receptor internalization"/>
    <property type="evidence" value="ECO:0007669"/>
    <property type="project" value="Ensembl"/>
</dbReference>
<evidence type="ECO:0000256" key="25">
    <source>
        <dbReference type="SAM" id="Phobius"/>
    </source>
</evidence>
<evidence type="ECO:0000256" key="4">
    <source>
        <dbReference type="ARBA" id="ARBA00022536"/>
    </source>
</evidence>
<dbReference type="Pfam" id="PF00059">
    <property type="entry name" value="Lectin_C"/>
    <property type="match status" value="1"/>
</dbReference>
<dbReference type="Pfam" id="PF00084">
    <property type="entry name" value="Sushi"/>
    <property type="match status" value="6"/>
</dbReference>
<evidence type="ECO:0000256" key="14">
    <source>
        <dbReference type="ARBA" id="ARBA00023136"/>
    </source>
</evidence>
<dbReference type="CDD" id="cd00033">
    <property type="entry name" value="CCP"/>
    <property type="match status" value="6"/>
</dbReference>
<dbReference type="GO" id="GO:0034097">
    <property type="term" value="P:response to cytokine"/>
    <property type="evidence" value="ECO:0000318"/>
    <property type="project" value="GO_Central"/>
</dbReference>
<feature type="disulfide bond" evidence="24">
    <location>
        <begin position="341"/>
        <end position="368"/>
    </location>
</feature>
<keyword evidence="9" id="KW-0430">Lectin</keyword>
<dbReference type="FunFam" id="2.10.25.10:FF:000176">
    <property type="entry name" value="Selectin P"/>
    <property type="match status" value="1"/>
</dbReference>
<dbReference type="GO" id="GO:0050901">
    <property type="term" value="P:leukocyte tethering or rolling"/>
    <property type="evidence" value="ECO:0000318"/>
    <property type="project" value="GO_Central"/>
</dbReference>
<comment type="caution">
    <text evidence="23">Lacks conserved residue(s) required for the propagation of feature annotation.</text>
</comment>
<dbReference type="PANTHER" id="PTHR19325:SF493">
    <property type="entry name" value="E-SELECTIN"/>
    <property type="match status" value="1"/>
</dbReference>
<evidence type="ECO:0000256" key="16">
    <source>
        <dbReference type="ARBA" id="ARBA00023180"/>
    </source>
</evidence>
<dbReference type="GO" id="GO:0005509">
    <property type="term" value="F:calcium ion binding"/>
    <property type="evidence" value="ECO:0007669"/>
    <property type="project" value="InterPro"/>
</dbReference>
<feature type="domain" description="Sushi" evidence="29">
    <location>
        <begin position="384"/>
        <end position="433"/>
    </location>
</feature>
<comment type="similarity">
    <text evidence="2">Belongs to the selectin/LECAM family.</text>
</comment>